<keyword evidence="1 2" id="KW-0175">Coiled coil</keyword>
<evidence type="ECO:0000313" key="5">
    <source>
        <dbReference type="RefSeq" id="XP_041437782.1"/>
    </source>
</evidence>
<dbReference type="OrthoDB" id="9941131at2759"/>
<sequence>MMETQSLEQQLERNIAFLKQGQLELVHDLHQEILRLQKRCTELTMELESQQVELSQQAMQSMTFTKSELAQGIWGKMAAACPAENCFVVVRFYKMRISGLNYSN</sequence>
<accession>A0A8J1M812</accession>
<dbReference type="RefSeq" id="XP_041437783.1">
    <property type="nucleotide sequence ID" value="XM_041581849.1"/>
</dbReference>
<name>A0A8J1M812_XENLA</name>
<evidence type="ECO:0000256" key="1">
    <source>
        <dbReference type="ARBA" id="ARBA00023054"/>
    </source>
</evidence>
<keyword evidence="4" id="KW-1185">Reference proteome</keyword>
<proteinExistence type="predicted"/>
<feature type="domain" description="CCDC92/74 N-terminal" evidence="3">
    <location>
        <begin position="9"/>
        <end position="59"/>
    </location>
</feature>
<dbReference type="GeneID" id="121399896"/>
<reference evidence="5 6" key="1">
    <citation type="submission" date="2025-04" db="UniProtKB">
        <authorList>
            <consortium name="RefSeq"/>
        </authorList>
    </citation>
    <scope>IDENTIFICATION</scope>
    <source>
        <strain evidence="5 6">J_2021</strain>
        <tissue evidence="5 6">Erythrocytes</tissue>
    </source>
</reference>
<dbReference type="InterPro" id="IPR039496">
    <property type="entry name" value="CCDC92/74_N"/>
</dbReference>
<evidence type="ECO:0000256" key="2">
    <source>
        <dbReference type="SAM" id="Coils"/>
    </source>
</evidence>
<protein>
    <submittedName>
        <fullName evidence="5 6">Coiled-coil domain-containing protein 92-like</fullName>
    </submittedName>
</protein>
<evidence type="ECO:0000313" key="4">
    <source>
        <dbReference type="Proteomes" id="UP000186698"/>
    </source>
</evidence>
<evidence type="ECO:0000259" key="3">
    <source>
        <dbReference type="Pfam" id="PF14916"/>
    </source>
</evidence>
<dbReference type="PANTHER" id="PTHR14882">
    <property type="entry name" value="COILED-COIL DOMAIN-CONTAINING 74A"/>
    <property type="match status" value="1"/>
</dbReference>
<dbReference type="InterPro" id="IPR040370">
    <property type="entry name" value="CCDC74A/CCDC74B/CCDC92"/>
</dbReference>
<dbReference type="Pfam" id="PF14916">
    <property type="entry name" value="CCDC92"/>
    <property type="match status" value="1"/>
</dbReference>
<organism evidence="4 6">
    <name type="scientific">Xenopus laevis</name>
    <name type="common">African clawed frog</name>
    <dbReference type="NCBI Taxonomy" id="8355"/>
    <lineage>
        <taxon>Eukaryota</taxon>
        <taxon>Metazoa</taxon>
        <taxon>Chordata</taxon>
        <taxon>Craniata</taxon>
        <taxon>Vertebrata</taxon>
        <taxon>Euteleostomi</taxon>
        <taxon>Amphibia</taxon>
        <taxon>Batrachia</taxon>
        <taxon>Anura</taxon>
        <taxon>Pipoidea</taxon>
        <taxon>Pipidae</taxon>
        <taxon>Xenopodinae</taxon>
        <taxon>Xenopus</taxon>
        <taxon>Xenopus</taxon>
    </lineage>
</organism>
<dbReference type="Proteomes" id="UP000186698">
    <property type="component" value="Chromosome 2L"/>
</dbReference>
<dbReference type="AlphaFoldDB" id="A0A8J1M812"/>
<dbReference type="KEGG" id="xla:121399896"/>
<evidence type="ECO:0000313" key="6">
    <source>
        <dbReference type="RefSeq" id="XP_041437783.1"/>
    </source>
</evidence>
<dbReference type="RefSeq" id="XP_041437782.1">
    <property type="nucleotide sequence ID" value="XM_041581848.1"/>
</dbReference>
<gene>
    <name evidence="5 6" type="primary">LOC121399896</name>
</gene>
<dbReference type="PANTHER" id="PTHR14882:SF3">
    <property type="entry name" value="COILED-COIL DOMAIN CONTAINING 92B"/>
    <property type="match status" value="1"/>
</dbReference>
<feature type="coiled-coil region" evidence="2">
    <location>
        <begin position="26"/>
        <end position="53"/>
    </location>
</feature>